<evidence type="ECO:0000259" key="4">
    <source>
        <dbReference type="PROSITE" id="PS51900"/>
    </source>
</evidence>
<dbReference type="GO" id="GO:0003677">
    <property type="term" value="F:DNA binding"/>
    <property type="evidence" value="ECO:0007669"/>
    <property type="project" value="UniProtKB-UniRule"/>
</dbReference>
<dbReference type="InterPro" id="IPR004107">
    <property type="entry name" value="Integrase_SAM-like_N"/>
</dbReference>
<reference evidence="5" key="2">
    <citation type="submission" date="2018-07" db="EMBL/GenBank/DDBJ databases">
        <authorList>
            <consortium name="NCBI Pathogen Detection Project"/>
        </authorList>
    </citation>
    <scope>NUCLEOTIDE SEQUENCE</scope>
    <source>
        <strain evidence="5">13065790_185_Pig_pESI_CTX_M1_2013</strain>
    </source>
</reference>
<organism evidence="5">
    <name type="scientific">Salmonella infantis</name>
    <dbReference type="NCBI Taxonomy" id="595"/>
    <lineage>
        <taxon>Bacteria</taxon>
        <taxon>Pseudomonadati</taxon>
        <taxon>Pseudomonadota</taxon>
        <taxon>Gammaproteobacteria</taxon>
        <taxon>Enterobacterales</taxon>
        <taxon>Enterobacteriaceae</taxon>
        <taxon>Salmonella</taxon>
    </lineage>
</organism>
<evidence type="ECO:0000256" key="1">
    <source>
        <dbReference type="ARBA" id="ARBA00022908"/>
    </source>
</evidence>
<dbReference type="InterPro" id="IPR010998">
    <property type="entry name" value="Integrase_recombinase_N"/>
</dbReference>
<dbReference type="AlphaFoldDB" id="A0A752BXH3"/>
<dbReference type="GO" id="GO:0015074">
    <property type="term" value="P:DNA integration"/>
    <property type="evidence" value="ECO:0007669"/>
    <property type="project" value="UniProtKB-KW"/>
</dbReference>
<dbReference type="Gene3D" id="1.10.150.130">
    <property type="match status" value="1"/>
</dbReference>
<dbReference type="InterPro" id="IPR044068">
    <property type="entry name" value="CB"/>
</dbReference>
<dbReference type="PROSITE" id="PS51900">
    <property type="entry name" value="CB"/>
    <property type="match status" value="1"/>
</dbReference>
<keyword evidence="2 3" id="KW-0238">DNA-binding</keyword>
<dbReference type="Pfam" id="PF13495">
    <property type="entry name" value="Phage_int_SAM_4"/>
    <property type="match status" value="1"/>
</dbReference>
<gene>
    <name evidence="5" type="primary">intI2</name>
    <name evidence="5" type="ORF">G9Y62_004883</name>
</gene>
<name>A0A752BXH3_SALIN</name>
<dbReference type="EMBL" id="DAAWCZ010000052">
    <property type="protein sequence ID" value="HAF7373606.1"/>
    <property type="molecule type" value="Genomic_DNA"/>
</dbReference>
<sequence>MSNSPFLNSIRTDMRQKGYALKTEKTYLHWIKRFILFHKKRHPQTMGSEEVRLFLSSLANSRHVAINTQKIALNALAFLYNRFLQQPLGDIDYIPASKPRRLPSVISANEVQRIL</sequence>
<comment type="caution">
    <text evidence="5">The sequence shown here is derived from an EMBL/GenBank/DDBJ whole genome shotgun (WGS) entry which is preliminary data.</text>
</comment>
<evidence type="ECO:0000256" key="3">
    <source>
        <dbReference type="PROSITE-ProRule" id="PRU01248"/>
    </source>
</evidence>
<dbReference type="SUPFAM" id="SSF56349">
    <property type="entry name" value="DNA breaking-rejoining enzymes"/>
    <property type="match status" value="1"/>
</dbReference>
<evidence type="ECO:0000313" key="5">
    <source>
        <dbReference type="EMBL" id="HAF7373606.1"/>
    </source>
</evidence>
<feature type="domain" description="Core-binding (CB)" evidence="4">
    <location>
        <begin position="1"/>
        <end position="84"/>
    </location>
</feature>
<evidence type="ECO:0000256" key="2">
    <source>
        <dbReference type="ARBA" id="ARBA00023125"/>
    </source>
</evidence>
<proteinExistence type="predicted"/>
<reference evidence="5" key="1">
    <citation type="journal article" date="2018" name="Genome Biol.">
        <title>SKESA: strategic k-mer extension for scrupulous assemblies.</title>
        <authorList>
            <person name="Souvorov A."/>
            <person name="Agarwala R."/>
            <person name="Lipman D.J."/>
        </authorList>
    </citation>
    <scope>NUCLEOTIDE SEQUENCE</scope>
    <source>
        <strain evidence="5">13065790_185_Pig_pESI_CTX_M1_2013</strain>
    </source>
</reference>
<dbReference type="InterPro" id="IPR011010">
    <property type="entry name" value="DNA_brk_join_enz"/>
</dbReference>
<accession>A0A752BXH3</accession>
<feature type="non-terminal residue" evidence="5">
    <location>
        <position position="115"/>
    </location>
</feature>
<keyword evidence="1" id="KW-0229">DNA integration</keyword>
<protein>
    <submittedName>
        <fullName evidence="5">Class 2 integron integrase IntI2</fullName>
    </submittedName>
</protein>